<evidence type="ECO:0000256" key="1">
    <source>
        <dbReference type="SAM" id="Phobius"/>
    </source>
</evidence>
<reference evidence="2" key="1">
    <citation type="submission" date="2022-10" db="EMBL/GenBank/DDBJ databases">
        <title>The complete genomes of actinobacterial strains from the NBC collection.</title>
        <authorList>
            <person name="Joergensen T.S."/>
            <person name="Alvarez Arevalo M."/>
            <person name="Sterndorff E.B."/>
            <person name="Faurdal D."/>
            <person name="Vuksanovic O."/>
            <person name="Mourched A.-S."/>
            <person name="Charusanti P."/>
            <person name="Shaw S."/>
            <person name="Blin K."/>
            <person name="Weber T."/>
        </authorList>
    </citation>
    <scope>NUCLEOTIDE SEQUENCE</scope>
    <source>
        <strain evidence="2">NBC_00248</strain>
    </source>
</reference>
<dbReference type="Proteomes" id="UP001432039">
    <property type="component" value="Chromosome"/>
</dbReference>
<keyword evidence="1" id="KW-0812">Transmembrane</keyword>
<sequence>MRSAIGVASLLHSALLAMDAGFGKLDATRGVLWTGLAALLFVILLPSRVSAGPGLLSARGLLVGDTVRTDSLVSVR</sequence>
<protein>
    <submittedName>
        <fullName evidence="2">Uncharacterized protein</fullName>
    </submittedName>
</protein>
<keyword evidence="1" id="KW-1133">Transmembrane helix</keyword>
<proteinExistence type="predicted"/>
<name>A0ABZ1T571_STRVG</name>
<accession>A0ABZ1T571</accession>
<evidence type="ECO:0000313" key="2">
    <source>
        <dbReference type="EMBL" id="WUQ11009.1"/>
    </source>
</evidence>
<keyword evidence="1" id="KW-0472">Membrane</keyword>
<dbReference type="EMBL" id="CP108090">
    <property type="protein sequence ID" value="WUQ11009.1"/>
    <property type="molecule type" value="Genomic_DNA"/>
</dbReference>
<dbReference type="RefSeq" id="WP_328960530.1">
    <property type="nucleotide sequence ID" value="NZ_CP108090.1"/>
</dbReference>
<feature type="transmembrane region" description="Helical" evidence="1">
    <location>
        <begin position="27"/>
        <end position="45"/>
    </location>
</feature>
<organism evidence="2 3">
    <name type="scientific">Streptomyces virginiae</name>
    <name type="common">Streptomyces cinnamonensis</name>
    <dbReference type="NCBI Taxonomy" id="1961"/>
    <lineage>
        <taxon>Bacteria</taxon>
        <taxon>Bacillati</taxon>
        <taxon>Actinomycetota</taxon>
        <taxon>Actinomycetes</taxon>
        <taxon>Kitasatosporales</taxon>
        <taxon>Streptomycetaceae</taxon>
        <taxon>Streptomyces</taxon>
    </lineage>
</organism>
<gene>
    <name evidence="2" type="ORF">OG517_05975</name>
</gene>
<evidence type="ECO:0000313" key="3">
    <source>
        <dbReference type="Proteomes" id="UP001432039"/>
    </source>
</evidence>
<keyword evidence="3" id="KW-1185">Reference proteome</keyword>